<sequence length="43" mass="4428">MTAVRVRASRRRTPAAPARDPGWSVRDVPSGGAPAGADAVMLP</sequence>
<reference evidence="2 3" key="1">
    <citation type="submission" date="2024-06" db="EMBL/GenBank/DDBJ databases">
        <title>The Natural Products Discovery Center: Release of the First 8490 Sequenced Strains for Exploring Actinobacteria Biosynthetic Diversity.</title>
        <authorList>
            <person name="Kalkreuter E."/>
            <person name="Kautsar S.A."/>
            <person name="Yang D."/>
            <person name="Bader C.D."/>
            <person name="Teijaro C.N."/>
            <person name="Fluegel L."/>
            <person name="Davis C.M."/>
            <person name="Simpson J.R."/>
            <person name="Lauterbach L."/>
            <person name="Steele A.D."/>
            <person name="Gui C."/>
            <person name="Meng S."/>
            <person name="Li G."/>
            <person name="Viehrig K."/>
            <person name="Ye F."/>
            <person name="Su P."/>
            <person name="Kiefer A.F."/>
            <person name="Nichols A."/>
            <person name="Cepeda A.J."/>
            <person name="Yan W."/>
            <person name="Fan B."/>
            <person name="Jiang Y."/>
            <person name="Adhikari A."/>
            <person name="Zheng C.-J."/>
            <person name="Schuster L."/>
            <person name="Cowan T.M."/>
            <person name="Smanski M.J."/>
            <person name="Chevrette M.G."/>
            <person name="De Carvalho L.P.S."/>
            <person name="Shen B."/>
        </authorList>
    </citation>
    <scope>NUCLEOTIDE SEQUENCE [LARGE SCALE GENOMIC DNA]</scope>
    <source>
        <strain evidence="2 3">NPDC046851</strain>
    </source>
</reference>
<name>A0ABV3BCB3_9ACTN</name>
<dbReference type="RefSeq" id="WP_359703130.1">
    <property type="nucleotide sequence ID" value="NZ_JBEYXT010000437.1"/>
</dbReference>
<protein>
    <submittedName>
        <fullName evidence="2">Uncharacterized protein</fullName>
    </submittedName>
</protein>
<evidence type="ECO:0000313" key="2">
    <source>
        <dbReference type="EMBL" id="MEU6807056.1"/>
    </source>
</evidence>
<evidence type="ECO:0000256" key="1">
    <source>
        <dbReference type="SAM" id="MobiDB-lite"/>
    </source>
</evidence>
<organism evidence="2 3">
    <name type="scientific">Streptomyces neyagawaensis</name>
    <dbReference type="NCBI Taxonomy" id="42238"/>
    <lineage>
        <taxon>Bacteria</taxon>
        <taxon>Bacillati</taxon>
        <taxon>Actinomycetota</taxon>
        <taxon>Actinomycetes</taxon>
        <taxon>Kitasatosporales</taxon>
        <taxon>Streptomycetaceae</taxon>
        <taxon>Streptomyces</taxon>
    </lineage>
</organism>
<evidence type="ECO:0000313" key="3">
    <source>
        <dbReference type="Proteomes" id="UP001551189"/>
    </source>
</evidence>
<gene>
    <name evidence="2" type="ORF">ABZ931_39770</name>
</gene>
<comment type="caution">
    <text evidence="2">The sequence shown here is derived from an EMBL/GenBank/DDBJ whole genome shotgun (WGS) entry which is preliminary data.</text>
</comment>
<feature type="region of interest" description="Disordered" evidence="1">
    <location>
        <begin position="1"/>
        <end position="43"/>
    </location>
</feature>
<accession>A0ABV3BCB3</accession>
<keyword evidence="3" id="KW-1185">Reference proteome</keyword>
<dbReference type="Proteomes" id="UP001551189">
    <property type="component" value="Unassembled WGS sequence"/>
</dbReference>
<dbReference type="EMBL" id="JBEYXT010000437">
    <property type="protein sequence ID" value="MEU6807056.1"/>
    <property type="molecule type" value="Genomic_DNA"/>
</dbReference>
<proteinExistence type="predicted"/>